<feature type="domain" description="SchA/CurD-like" evidence="1">
    <location>
        <begin position="97"/>
        <end position="210"/>
    </location>
</feature>
<comment type="caution">
    <text evidence="2">The sequence shown here is derived from an EMBL/GenBank/DDBJ whole genome shotgun (WGS) entry which is preliminary data.</text>
</comment>
<dbReference type="Pfam" id="PF04486">
    <property type="entry name" value="SchA_CurD"/>
    <property type="match status" value="1"/>
</dbReference>
<organism evidence="2 3">
    <name type="scientific">Streptomyces huasconensis</name>
    <dbReference type="NCBI Taxonomy" id="1854574"/>
    <lineage>
        <taxon>Bacteria</taxon>
        <taxon>Bacillati</taxon>
        <taxon>Actinomycetota</taxon>
        <taxon>Actinomycetes</taxon>
        <taxon>Kitasatosporales</taxon>
        <taxon>Streptomycetaceae</taxon>
        <taxon>Streptomyces</taxon>
    </lineage>
</organism>
<reference evidence="2 3" key="1">
    <citation type="submission" date="2024-06" db="EMBL/GenBank/DDBJ databases">
        <title>The Natural Products Discovery Center: Release of the First 8490 Sequenced Strains for Exploring Actinobacteria Biosynthetic Diversity.</title>
        <authorList>
            <person name="Kalkreuter E."/>
            <person name="Kautsar S.A."/>
            <person name="Yang D."/>
            <person name="Bader C.D."/>
            <person name="Teijaro C.N."/>
            <person name="Fluegel L."/>
            <person name="Davis C.M."/>
            <person name="Simpson J.R."/>
            <person name="Lauterbach L."/>
            <person name="Steele A.D."/>
            <person name="Gui C."/>
            <person name="Meng S."/>
            <person name="Li G."/>
            <person name="Viehrig K."/>
            <person name="Ye F."/>
            <person name="Su P."/>
            <person name="Kiefer A.F."/>
            <person name="Nichols A."/>
            <person name="Cepeda A.J."/>
            <person name="Yan W."/>
            <person name="Fan B."/>
            <person name="Jiang Y."/>
            <person name="Adhikari A."/>
            <person name="Zheng C.-J."/>
            <person name="Schuster L."/>
            <person name="Cowan T.M."/>
            <person name="Smanski M.J."/>
            <person name="Chevrette M.G."/>
            <person name="De Carvalho L.P.S."/>
            <person name="Shen B."/>
        </authorList>
    </citation>
    <scope>NUCLEOTIDE SEQUENCE [LARGE SCALE GENOMIC DNA]</scope>
    <source>
        <strain evidence="2 3">NPDC047833</strain>
    </source>
</reference>
<evidence type="ECO:0000259" key="1">
    <source>
        <dbReference type="Pfam" id="PF04486"/>
    </source>
</evidence>
<name>A0ABV3M7C0_9ACTN</name>
<dbReference type="RefSeq" id="WP_359773759.1">
    <property type="nucleotide sequence ID" value="NZ_JBEYRR010000001.1"/>
</dbReference>
<dbReference type="InterPro" id="IPR007575">
    <property type="entry name" value="SchA_CurD-like"/>
</dbReference>
<sequence length="217" mass="24012">MALSAIAYKVRPGLDDEIARGLDDEPVRLAPLSATGLFAQGDTVIRVFHHHDDADDAIRAITDRDAARLAPYLQDGGGPAPMLCVQSRFIEDRPAGMAALRYRVKSGHAEDIRKVFAEVQAEARPTLRGEQGQETGVILGVGLFVHDDNMIRVVLFDGELDDVARYMAKRGGRPGMEQKLAPYMAEERHVETPEQFLEQFRANTMRCVGQQRMPALS</sequence>
<dbReference type="EMBL" id="JBEYRS010000028">
    <property type="protein sequence ID" value="MEW2367613.1"/>
    <property type="molecule type" value="Genomic_DNA"/>
</dbReference>
<dbReference type="Proteomes" id="UP001553843">
    <property type="component" value="Unassembled WGS sequence"/>
</dbReference>
<evidence type="ECO:0000313" key="2">
    <source>
        <dbReference type="EMBL" id="MEW2367613.1"/>
    </source>
</evidence>
<gene>
    <name evidence="2" type="ORF">AB0887_37540</name>
</gene>
<evidence type="ECO:0000313" key="3">
    <source>
        <dbReference type="Proteomes" id="UP001553843"/>
    </source>
</evidence>
<accession>A0ABV3M7C0</accession>
<keyword evidence="3" id="KW-1185">Reference proteome</keyword>
<protein>
    <submittedName>
        <fullName evidence="2">SchA/CurD-like domain-containing protein</fullName>
    </submittedName>
</protein>
<proteinExistence type="predicted"/>